<dbReference type="AlphaFoldDB" id="A0A0B1R7I9"/>
<dbReference type="FunFam" id="3.40.190.10:FF:000050">
    <property type="entry name" value="Sulfonate ABC transporter substrate-binding protein"/>
    <property type="match status" value="1"/>
</dbReference>
<dbReference type="PANTHER" id="PTHR30024">
    <property type="entry name" value="ALIPHATIC SULFONATES-BINDING PROTEIN-RELATED"/>
    <property type="match status" value="1"/>
</dbReference>
<dbReference type="Proteomes" id="UP000030853">
    <property type="component" value="Unassembled WGS sequence"/>
</dbReference>
<dbReference type="InterPro" id="IPR015168">
    <property type="entry name" value="SsuA/THI5"/>
</dbReference>
<evidence type="ECO:0000313" key="10">
    <source>
        <dbReference type="Proteomes" id="UP000030853"/>
    </source>
</evidence>
<dbReference type="EMBL" id="JTJJ01000025">
    <property type="protein sequence ID" value="KHJ69013.1"/>
    <property type="molecule type" value="Genomic_DNA"/>
</dbReference>
<evidence type="ECO:0000256" key="1">
    <source>
        <dbReference type="ARBA" id="ARBA00004418"/>
    </source>
</evidence>
<comment type="caution">
    <text evidence="9">The sequence shown here is derived from an EMBL/GenBank/DDBJ whole genome shotgun (WGS) entry which is preliminary data.</text>
</comment>
<dbReference type="SUPFAM" id="SSF53850">
    <property type="entry name" value="Periplasmic binding protein-like II"/>
    <property type="match status" value="1"/>
</dbReference>
<comment type="subcellular location">
    <subcellularLocation>
        <location evidence="1">Periplasm</location>
    </subcellularLocation>
</comment>
<keyword evidence="4 7" id="KW-0732">Signal</keyword>
<dbReference type="PANTHER" id="PTHR30024:SF48">
    <property type="entry name" value="ABC TRANSPORTER SUBSTRATE-BINDING PROTEIN"/>
    <property type="match status" value="1"/>
</dbReference>
<feature type="chain" id="PRO_5002060045" description="Putative aliphatic sulfonates-binding protein" evidence="7">
    <location>
        <begin position="20"/>
        <end position="309"/>
    </location>
</feature>
<evidence type="ECO:0000256" key="4">
    <source>
        <dbReference type="ARBA" id="ARBA00022729"/>
    </source>
</evidence>
<dbReference type="GO" id="GO:0042626">
    <property type="term" value="F:ATPase-coupled transmembrane transporter activity"/>
    <property type="evidence" value="ECO:0007669"/>
    <property type="project" value="InterPro"/>
</dbReference>
<name>A0A0B1R7I9_9GAMM</name>
<dbReference type="RefSeq" id="WP_039329065.1">
    <property type="nucleotide sequence ID" value="NZ_JTJJ01000025.1"/>
</dbReference>
<evidence type="ECO:0000256" key="7">
    <source>
        <dbReference type="SAM" id="SignalP"/>
    </source>
</evidence>
<gene>
    <name evidence="9" type="ORF">QU24_05660</name>
</gene>
<evidence type="ECO:0000259" key="8">
    <source>
        <dbReference type="SMART" id="SM00062"/>
    </source>
</evidence>
<feature type="domain" description="Solute-binding protein family 3/N-terminal" evidence="8">
    <location>
        <begin position="23"/>
        <end position="232"/>
    </location>
</feature>
<comment type="similarity">
    <text evidence="2">Belongs to the bacterial solute-binding protein SsuA/TauA family.</text>
</comment>
<organism evidence="9 10">
    <name type="scientific">Pantoea rodasii</name>
    <dbReference type="NCBI Taxonomy" id="1076549"/>
    <lineage>
        <taxon>Bacteria</taxon>
        <taxon>Pseudomonadati</taxon>
        <taxon>Pseudomonadota</taxon>
        <taxon>Gammaproteobacteria</taxon>
        <taxon>Enterobacterales</taxon>
        <taxon>Erwiniaceae</taxon>
        <taxon>Pantoea</taxon>
    </lineage>
</organism>
<dbReference type="GO" id="GO:0042597">
    <property type="term" value="C:periplasmic space"/>
    <property type="evidence" value="ECO:0007669"/>
    <property type="project" value="UniProtKB-SubCell"/>
</dbReference>
<keyword evidence="3" id="KW-0813">Transport</keyword>
<accession>A0A0B1R7I9</accession>
<evidence type="ECO:0000256" key="5">
    <source>
        <dbReference type="ARBA" id="ARBA00055538"/>
    </source>
</evidence>
<dbReference type="InterPro" id="IPR010067">
    <property type="entry name" value="ABC_SsuA_sub-bd"/>
</dbReference>
<feature type="signal peptide" evidence="7">
    <location>
        <begin position="1"/>
        <end position="19"/>
    </location>
</feature>
<evidence type="ECO:0000256" key="3">
    <source>
        <dbReference type="ARBA" id="ARBA00022448"/>
    </source>
</evidence>
<dbReference type="GO" id="GO:0016020">
    <property type="term" value="C:membrane"/>
    <property type="evidence" value="ECO:0007669"/>
    <property type="project" value="InterPro"/>
</dbReference>
<dbReference type="SMART" id="SM00062">
    <property type="entry name" value="PBPb"/>
    <property type="match status" value="1"/>
</dbReference>
<proteinExistence type="inferred from homology"/>
<reference evidence="9 10" key="1">
    <citation type="submission" date="2014-11" db="EMBL/GenBank/DDBJ databases">
        <title>Genome sequencing of Pantoea rodasii ND03.</title>
        <authorList>
            <person name="Muhamad Yunos N.Y."/>
            <person name="Chan K.-G."/>
        </authorList>
    </citation>
    <scope>NUCLEOTIDE SEQUENCE [LARGE SCALE GENOMIC DNA]</scope>
    <source>
        <strain evidence="9 10">ND03</strain>
    </source>
</reference>
<dbReference type="Gene3D" id="3.40.190.10">
    <property type="entry name" value="Periplasmic binding protein-like II"/>
    <property type="match status" value="2"/>
</dbReference>
<protein>
    <recommendedName>
        <fullName evidence="6">Putative aliphatic sulfonates-binding protein</fullName>
    </recommendedName>
</protein>
<dbReference type="InterPro" id="IPR001638">
    <property type="entry name" value="Solute-binding_3/MltF_N"/>
</dbReference>
<evidence type="ECO:0000313" key="9">
    <source>
        <dbReference type="EMBL" id="KHJ69013.1"/>
    </source>
</evidence>
<evidence type="ECO:0000256" key="6">
    <source>
        <dbReference type="ARBA" id="ARBA00070228"/>
    </source>
</evidence>
<comment type="function">
    <text evidence="5">Part of a binding-protein-dependent transport system for aliphatic sulfonates. Putative binding protein.</text>
</comment>
<evidence type="ECO:0000256" key="2">
    <source>
        <dbReference type="ARBA" id="ARBA00010742"/>
    </source>
</evidence>
<dbReference type="Pfam" id="PF09084">
    <property type="entry name" value="NMT1"/>
    <property type="match status" value="1"/>
</dbReference>
<dbReference type="NCBIfam" id="TIGR01728">
    <property type="entry name" value="SsuA_fam"/>
    <property type="match status" value="1"/>
</dbReference>
<sequence>MKFTFIASALLAITMTAHAASTELVIGDQKGNARAVMSAAGELNNLPYEIKWYEFPNAAPLLESLNSQHLDAGLVGDGPLAFAVAAGAKIRAIQASQYLGNGLLVKANSAIHTVADLKGKKVATVKGSSGQNMVLSALHQAGLPDDSVNFVFTTPAEATLALDNGAVDAVATWEPYVSFAVAQSGDRIAIDGKDAPVSNYLVATDSAINSKRAALVDFRQRLIRARAWGVAHPQAYASGIASLLRLPDAVALSKVQRENNAPVEDYALIAQRQQAAIDTFARSGLIKPGLQASTLVDASFFNPQGAARP</sequence>